<evidence type="ECO:0000313" key="2">
    <source>
        <dbReference type="Proteomes" id="UP000006000"/>
    </source>
</evidence>
<sequence length="40" mass="4664">MHTKNLLSFSNVFVAIIKPIFSQFNNTLFTYIDNIFIVVL</sequence>
<evidence type="ECO:0000313" key="1">
    <source>
        <dbReference type="EMBL" id="EDM51965.1"/>
    </source>
</evidence>
<reference evidence="1 2" key="2">
    <citation type="submission" date="2007-04" db="EMBL/GenBank/DDBJ databases">
        <title>Draft genome sequence of Eubacterium ventriosum (ATCC 27560).</title>
        <authorList>
            <person name="Sudarsanam P."/>
            <person name="Ley R."/>
            <person name="Guruge J."/>
            <person name="Turnbaugh P.J."/>
            <person name="Mahowald M."/>
            <person name="Liep D."/>
            <person name="Gordon J."/>
        </authorList>
    </citation>
    <scope>NUCLEOTIDE SEQUENCE [LARGE SCALE GENOMIC DNA]</scope>
    <source>
        <strain evidence="1 2">ATCC 27560</strain>
    </source>
</reference>
<dbReference type="STRING" id="411463.EUBVEN_00692"/>
<reference evidence="1 2" key="1">
    <citation type="submission" date="2007-03" db="EMBL/GenBank/DDBJ databases">
        <authorList>
            <person name="Fulton L."/>
            <person name="Clifton S."/>
            <person name="Fulton B."/>
            <person name="Xu J."/>
            <person name="Minx P."/>
            <person name="Pepin K.H."/>
            <person name="Johnson M."/>
            <person name="Thiruvilangam P."/>
            <person name="Bhonagiri V."/>
            <person name="Nash W.E."/>
            <person name="Mardis E.R."/>
            <person name="Wilson R.K."/>
        </authorList>
    </citation>
    <scope>NUCLEOTIDE SEQUENCE [LARGE SCALE GENOMIC DNA]</scope>
    <source>
        <strain evidence="1 2">ATCC 27560</strain>
    </source>
</reference>
<accession>A5Z4R6</accession>
<proteinExistence type="predicted"/>
<dbReference type="HOGENOM" id="CLU_3289901_0_0_9"/>
<protein>
    <submittedName>
        <fullName evidence="1">Uncharacterized protein</fullName>
    </submittedName>
</protein>
<dbReference type="AlphaFoldDB" id="A5Z4R6"/>
<comment type="caution">
    <text evidence="1">The sequence shown here is derived from an EMBL/GenBank/DDBJ whole genome shotgun (WGS) entry which is preliminary data.</text>
</comment>
<organism evidence="1 2">
    <name type="scientific">Eubacterium ventriosum ATCC 27560</name>
    <dbReference type="NCBI Taxonomy" id="411463"/>
    <lineage>
        <taxon>Bacteria</taxon>
        <taxon>Bacillati</taxon>
        <taxon>Bacillota</taxon>
        <taxon>Clostridia</taxon>
        <taxon>Eubacteriales</taxon>
        <taxon>Eubacteriaceae</taxon>
        <taxon>Eubacterium</taxon>
    </lineage>
</organism>
<gene>
    <name evidence="1" type="ORF">EUBVEN_00692</name>
</gene>
<name>A5Z4R6_9FIRM</name>
<dbReference type="EMBL" id="AAVL02000029">
    <property type="protein sequence ID" value="EDM51965.1"/>
    <property type="molecule type" value="Genomic_DNA"/>
</dbReference>
<dbReference type="Proteomes" id="UP000006000">
    <property type="component" value="Unassembled WGS sequence"/>
</dbReference>